<sequence length="487" mass="54803">MILDIINEIAAIGSTKEKEAIIRRNKDNELLKRVFKLTYDNKFQYYIKKWPGAGERTQCFGLLTLDDALDFLEYNLATREITGNAAIVELASYIADLNVSDAEVLKKVLLRDLRCGASRSIANKVWSGLIPEQPQMLASSYNEKDILKNIKFPAFAQLKADGARAFAEVRGDELDDVKILSRAGNEYLGLDLLKQQLIDMTKEARERHSGGVMIDGELVYHAVKEPSGPLDDMFGDLSEPSKSNEFAEENESRTASNGLANKSLKGTISAKEAAGMKFQVWDYVPLDVVYSDGKEPGFAYDVRFRALELMVQGYSQMILIENHIVHNLDEAKVIYRKYVDKGLEGIILKNIGGFWENTRSKNQYKFKEVITVDLRIVGIYPHSKHPGKAGGFYLESECGLIKVKAGSGLKDKPGKDAHELDRTRIWENQEEYIGSVLESECNGWLAAEGRTDYVKLFLPIAIKMRRDKDVANTFEDIWGNFNEVTGL</sequence>
<dbReference type="GO" id="GO:0006260">
    <property type="term" value="P:DNA replication"/>
    <property type="evidence" value="ECO:0007669"/>
    <property type="project" value="UniProtKB-KW"/>
</dbReference>
<evidence type="ECO:0000256" key="7">
    <source>
        <dbReference type="ARBA" id="ARBA00022844"/>
    </source>
</evidence>
<organism evidence="13 14">
    <name type="scientific">Salmonella phage vB_SnwM_CGG4-1</name>
    <dbReference type="NCBI Taxonomy" id="1815631"/>
    <lineage>
        <taxon>Viruses</taxon>
        <taxon>Duplodnaviria</taxon>
        <taxon>Heunggongvirae</taxon>
        <taxon>Uroviricota</taxon>
        <taxon>Caudoviricetes</taxon>
        <taxon>Pantevenvirales</taxon>
        <taxon>Straboviridae</taxon>
        <taxon>Tevenvirinae</taxon>
        <taxon>Gelderlandvirus</taxon>
        <taxon>Gelderlandvirus cgg41</taxon>
    </lineage>
</organism>
<comment type="subcellular location">
    <subcellularLocation>
        <location evidence="1">Virion</location>
    </subcellularLocation>
</comment>
<evidence type="ECO:0000256" key="1">
    <source>
        <dbReference type="ARBA" id="ARBA00004328"/>
    </source>
</evidence>
<dbReference type="PANTHER" id="PTHR47810">
    <property type="entry name" value="DNA LIGASE"/>
    <property type="match status" value="1"/>
</dbReference>
<dbReference type="SUPFAM" id="SSF50249">
    <property type="entry name" value="Nucleic acid-binding proteins"/>
    <property type="match status" value="1"/>
</dbReference>
<keyword evidence="7" id="KW-0946">Virion</keyword>
<evidence type="ECO:0000256" key="2">
    <source>
        <dbReference type="ARBA" id="ARBA00007572"/>
    </source>
</evidence>
<comment type="similarity">
    <text evidence="2">Belongs to the ATP-dependent DNA ligase family.</text>
</comment>
<dbReference type="PANTHER" id="PTHR47810:SF5">
    <property type="entry name" value="LIGASE, PUTATIVE-RELATED"/>
    <property type="match status" value="1"/>
</dbReference>
<dbReference type="EMBL" id="KU867307">
    <property type="protein sequence ID" value="ANA49542.1"/>
    <property type="molecule type" value="Genomic_DNA"/>
</dbReference>
<dbReference type="KEGG" id="vg:29060372"/>
<proteinExistence type="inferred from homology"/>
<dbReference type="Gene3D" id="3.30.470.30">
    <property type="entry name" value="DNA ligase/mRNA capping enzyme"/>
    <property type="match status" value="1"/>
</dbReference>
<evidence type="ECO:0000256" key="6">
    <source>
        <dbReference type="ARBA" id="ARBA00022763"/>
    </source>
</evidence>
<evidence type="ECO:0000256" key="9">
    <source>
        <dbReference type="ARBA" id="ARBA00032896"/>
    </source>
</evidence>
<evidence type="ECO:0000259" key="12">
    <source>
        <dbReference type="Pfam" id="PF01068"/>
    </source>
</evidence>
<dbReference type="OrthoDB" id="4135at10239"/>
<dbReference type="GeneID" id="29060372"/>
<dbReference type="Pfam" id="PF01068">
    <property type="entry name" value="DNA_ligase_A_M"/>
    <property type="match status" value="1"/>
</dbReference>
<dbReference type="InterPro" id="IPR050326">
    <property type="entry name" value="NAD_dep_DNA_ligaseB"/>
</dbReference>
<accession>A0A1B0VVD2</accession>
<evidence type="ECO:0000256" key="10">
    <source>
        <dbReference type="ARBA" id="ARBA00046002"/>
    </source>
</evidence>
<evidence type="ECO:0000313" key="14">
    <source>
        <dbReference type="Proteomes" id="UP000204511"/>
    </source>
</evidence>
<dbReference type="GO" id="GO:0006281">
    <property type="term" value="P:DNA repair"/>
    <property type="evidence" value="ECO:0007669"/>
    <property type="project" value="UniProtKB-KW"/>
</dbReference>
<name>A0A1B0VVD2_9CAUD</name>
<evidence type="ECO:0000313" key="13">
    <source>
        <dbReference type="EMBL" id="ANA49542.1"/>
    </source>
</evidence>
<keyword evidence="6" id="KW-0227">DNA damage</keyword>
<dbReference type="GO" id="GO:0006310">
    <property type="term" value="P:DNA recombination"/>
    <property type="evidence" value="ECO:0007669"/>
    <property type="project" value="InterPro"/>
</dbReference>
<keyword evidence="5" id="KW-0235">DNA replication</keyword>
<keyword evidence="8" id="KW-0234">DNA repair</keyword>
<evidence type="ECO:0000256" key="8">
    <source>
        <dbReference type="ARBA" id="ARBA00023204"/>
    </source>
</evidence>
<gene>
    <name evidence="13" type="ORF">CGG41_187</name>
</gene>
<dbReference type="GO" id="GO:0003910">
    <property type="term" value="F:DNA ligase (ATP) activity"/>
    <property type="evidence" value="ECO:0007669"/>
    <property type="project" value="InterPro"/>
</dbReference>
<keyword evidence="4 13" id="KW-0436">Ligase</keyword>
<dbReference type="RefSeq" id="YP_009286554.1">
    <property type="nucleotide sequence ID" value="NC_031065.1"/>
</dbReference>
<feature type="domain" description="ATP-dependent DNA ligase family profile" evidence="12">
    <location>
        <begin position="135"/>
        <end position="367"/>
    </location>
</feature>
<reference evidence="14" key="1">
    <citation type="submission" date="2016-03" db="EMBL/GenBank/DDBJ databases">
        <authorList>
            <person name="Cucic S."/>
            <person name="Anany H."/>
            <person name="Brovko L."/>
            <person name="Kropinski A.M."/>
            <person name="Griffiths M.W."/>
        </authorList>
    </citation>
    <scope>NUCLEOTIDE SEQUENCE [LARGE SCALE GENOMIC DNA]</scope>
</reference>
<comment type="function">
    <text evidence="10">Very low-fidelity DNA ligase that seals nicks in double-stranded DNA during DNA repair. Together with the viral repair DNA polymerase X, fills the single nucleotide gaps generated by the AP endonuclease. It is not essential for viral replication and recombination. Displays a very low adenylation activity towards DNA with 3'-dideoxy- or 3'-amino-terminated nicks compared to regular nick DNA.</text>
</comment>
<dbReference type="PROSITE" id="PS00697">
    <property type="entry name" value="DNA_LIGASE_A1"/>
    <property type="match status" value="1"/>
</dbReference>
<dbReference type="GO" id="GO:0044423">
    <property type="term" value="C:virion component"/>
    <property type="evidence" value="ECO:0007669"/>
    <property type="project" value="UniProtKB-KW"/>
</dbReference>
<dbReference type="Proteomes" id="UP000204511">
    <property type="component" value="Genome"/>
</dbReference>
<protein>
    <recommendedName>
        <fullName evidence="3">DNA ligase</fullName>
    </recommendedName>
    <alternativeName>
        <fullName evidence="9">Polydeoxyribonucleotide synthase [ATP]</fullName>
    </alternativeName>
</protein>
<evidence type="ECO:0000256" key="5">
    <source>
        <dbReference type="ARBA" id="ARBA00022705"/>
    </source>
</evidence>
<evidence type="ECO:0000256" key="11">
    <source>
        <dbReference type="SAM" id="MobiDB-lite"/>
    </source>
</evidence>
<dbReference type="SUPFAM" id="SSF56091">
    <property type="entry name" value="DNA ligase/mRNA capping enzyme, catalytic domain"/>
    <property type="match status" value="1"/>
</dbReference>
<keyword evidence="14" id="KW-1185">Reference proteome</keyword>
<feature type="region of interest" description="Disordered" evidence="11">
    <location>
        <begin position="234"/>
        <end position="258"/>
    </location>
</feature>
<evidence type="ECO:0000256" key="4">
    <source>
        <dbReference type="ARBA" id="ARBA00022598"/>
    </source>
</evidence>
<dbReference type="InterPro" id="IPR012340">
    <property type="entry name" value="NA-bd_OB-fold"/>
</dbReference>
<dbReference type="InterPro" id="IPR016059">
    <property type="entry name" value="DNA_ligase_ATP-dep_CS"/>
</dbReference>
<evidence type="ECO:0000256" key="3">
    <source>
        <dbReference type="ARBA" id="ARBA00013308"/>
    </source>
</evidence>
<dbReference type="GO" id="GO:0005524">
    <property type="term" value="F:ATP binding"/>
    <property type="evidence" value="ECO:0007669"/>
    <property type="project" value="InterPro"/>
</dbReference>
<dbReference type="PROSITE" id="PS00333">
    <property type="entry name" value="DNA_LIGASE_A2"/>
    <property type="match status" value="1"/>
</dbReference>
<dbReference type="InterPro" id="IPR012310">
    <property type="entry name" value="DNA_ligase_ATP-dep_cent"/>
</dbReference>